<evidence type="ECO:0000259" key="3">
    <source>
        <dbReference type="PROSITE" id="PS50893"/>
    </source>
</evidence>
<dbReference type="PANTHER" id="PTHR42855:SF2">
    <property type="entry name" value="DRUG RESISTANCE ABC TRANSPORTER,ATP-BINDING PROTEIN"/>
    <property type="match status" value="1"/>
</dbReference>
<dbReference type="PROSITE" id="PS50893">
    <property type="entry name" value="ABC_TRANSPORTER_2"/>
    <property type="match status" value="2"/>
</dbReference>
<evidence type="ECO:0000256" key="1">
    <source>
        <dbReference type="ARBA" id="ARBA00022741"/>
    </source>
</evidence>
<dbReference type="PANTHER" id="PTHR42855">
    <property type="entry name" value="ABC TRANSPORTER ATP-BINDING SUBUNIT"/>
    <property type="match status" value="1"/>
</dbReference>
<dbReference type="EMBL" id="NDYC01000040">
    <property type="protein sequence ID" value="OXZ26591.1"/>
    <property type="molecule type" value="Genomic_DNA"/>
</dbReference>
<dbReference type="CDD" id="cd03221">
    <property type="entry name" value="ABCF_EF-3"/>
    <property type="match status" value="2"/>
</dbReference>
<evidence type="ECO:0000313" key="4">
    <source>
        <dbReference type="EMBL" id="OXZ26591.1"/>
    </source>
</evidence>
<keyword evidence="2 4" id="KW-0067">ATP-binding</keyword>
<accession>A0A233V2I8</accession>
<dbReference type="RefSeq" id="WP_094206231.1">
    <property type="nucleotide sequence ID" value="NZ_NDYC01000040.1"/>
</dbReference>
<evidence type="ECO:0000313" key="5">
    <source>
        <dbReference type="Proteomes" id="UP000215413"/>
    </source>
</evidence>
<dbReference type="NCBIfam" id="NF000355">
    <property type="entry name" value="ribo_prot_ABC_F"/>
    <property type="match status" value="1"/>
</dbReference>
<protein>
    <submittedName>
        <fullName evidence="4">Macrolide ABC transporter ATP-binding protein</fullName>
    </submittedName>
</protein>
<feature type="domain" description="ABC transporter" evidence="3">
    <location>
        <begin position="284"/>
        <end position="491"/>
    </location>
</feature>
<dbReference type="Pfam" id="PF00005">
    <property type="entry name" value="ABC_tran"/>
    <property type="match status" value="2"/>
</dbReference>
<dbReference type="Proteomes" id="UP000215413">
    <property type="component" value="Unassembled WGS sequence"/>
</dbReference>
<keyword evidence="1" id="KW-0547">Nucleotide-binding</keyword>
<dbReference type="SUPFAM" id="SSF52540">
    <property type="entry name" value="P-loop containing nucleoside triphosphate hydrolases"/>
    <property type="match status" value="2"/>
</dbReference>
<dbReference type="AlphaFoldDB" id="A0A233V2I8"/>
<dbReference type="GO" id="GO:0016887">
    <property type="term" value="F:ATP hydrolysis activity"/>
    <property type="evidence" value="ECO:0007669"/>
    <property type="project" value="InterPro"/>
</dbReference>
<proteinExistence type="predicted"/>
<dbReference type="Gene3D" id="3.40.50.300">
    <property type="entry name" value="P-loop containing nucleotide triphosphate hydrolases"/>
    <property type="match status" value="3"/>
</dbReference>
<dbReference type="GO" id="GO:0005524">
    <property type="term" value="F:ATP binding"/>
    <property type="evidence" value="ECO:0007669"/>
    <property type="project" value="UniProtKB-KW"/>
</dbReference>
<feature type="domain" description="ABC transporter" evidence="3">
    <location>
        <begin position="2"/>
        <end position="189"/>
    </location>
</feature>
<sequence>MIYIQNLIKTLPDKKLFEIDSLSINENDKIALIGENGTGKTTLFRILLGLDKDYTGQVRVDRDLGYLLNYDIQAKNFSDEIYSKSQLKIDDDYSPGEEQRLKLTDILSDSFKFILIDEPTSHLDLKQKEELIEKLNSRKTGYLIISHDRDFINRTCKKILELKDEKIEEYNGDYNFYLEEREKRQKFQDKEYSNFIKEKRRLENLAININEQSSKVRTTPKRMGNSEARLHKMGGQKNKKKLDKQVKAVESRINQLETKEKPKEEKEVQLSIPDNKRIHSKILIRAENLNKKFENKTLFEKSNFQINNNSKIALIGENGSGKTTLLKMILNQENVWVHPNLKIGYFSQMSDILEENSSILKNVSNTSIYDETMTRIVLARLGFKTDDVYKIISVLSDGEKAKVKLAKILTSDFNYLIFDEPTNFLDIRAIESLENLLKSYDRPFIFVSHDEEFINKIADTLLIIENKRIKNFKGNLEQYKNRDKKTKISKDRDSLLLDFRISSISSRLAMDIPKEEREKLEEEYNKLIEEKNRF</sequence>
<dbReference type="InterPro" id="IPR003593">
    <property type="entry name" value="AAA+_ATPase"/>
</dbReference>
<organism evidence="4 5">
    <name type="scientific">Finegoldia magna</name>
    <name type="common">Peptostreptococcus magnus</name>
    <dbReference type="NCBI Taxonomy" id="1260"/>
    <lineage>
        <taxon>Bacteria</taxon>
        <taxon>Bacillati</taxon>
        <taxon>Bacillota</taxon>
        <taxon>Tissierellia</taxon>
        <taxon>Tissierellales</taxon>
        <taxon>Peptoniphilaceae</taxon>
        <taxon>Finegoldia</taxon>
    </lineage>
</organism>
<comment type="caution">
    <text evidence="4">The sequence shown here is derived from an EMBL/GenBank/DDBJ whole genome shotgun (WGS) entry which is preliminary data.</text>
</comment>
<name>A0A233V2I8_FINMA</name>
<dbReference type="InterPro" id="IPR027417">
    <property type="entry name" value="P-loop_NTPase"/>
</dbReference>
<dbReference type="InterPro" id="IPR051309">
    <property type="entry name" value="ABCF_ATPase"/>
</dbReference>
<dbReference type="InterPro" id="IPR003439">
    <property type="entry name" value="ABC_transporter-like_ATP-bd"/>
</dbReference>
<evidence type="ECO:0000256" key="2">
    <source>
        <dbReference type="ARBA" id="ARBA00022840"/>
    </source>
</evidence>
<gene>
    <name evidence="4" type="ORF">B9N49_07790</name>
</gene>
<dbReference type="SMART" id="SM00382">
    <property type="entry name" value="AAA"/>
    <property type="match status" value="2"/>
</dbReference>
<reference evidence="5" key="1">
    <citation type="submission" date="2017-04" db="EMBL/GenBank/DDBJ databases">
        <title>Finegoldia magna isolated from orthopedic joint implant-associated infections.</title>
        <authorList>
            <person name="Bjorklund S."/>
            <person name="Bruggemann H."/>
            <person name="Jensen A."/>
            <person name="Hellmark B."/>
            <person name="Soderquist B."/>
        </authorList>
    </citation>
    <scope>NUCLEOTIDE SEQUENCE [LARGE SCALE GENOMIC DNA]</scope>
    <source>
        <strain evidence="5">CCUG 54800</strain>
    </source>
</reference>